<accession>A0A2S7UX30</accession>
<organism evidence="2 3">
    <name type="scientific">Psychrosphaera saromensis</name>
    <dbReference type="NCBI Taxonomy" id="716813"/>
    <lineage>
        <taxon>Bacteria</taxon>
        <taxon>Pseudomonadati</taxon>
        <taxon>Pseudomonadota</taxon>
        <taxon>Gammaproteobacteria</taxon>
        <taxon>Alteromonadales</taxon>
        <taxon>Pseudoalteromonadaceae</taxon>
        <taxon>Psychrosphaera</taxon>
    </lineage>
</organism>
<dbReference type="AlphaFoldDB" id="A0A2S7UX30"/>
<evidence type="ECO:0000313" key="2">
    <source>
        <dbReference type="EMBL" id="PQJ54554.1"/>
    </source>
</evidence>
<feature type="chain" id="PRO_5015535297" description="Outer membrane protein beta-barrel domain-containing protein" evidence="1">
    <location>
        <begin position="21"/>
        <end position="206"/>
    </location>
</feature>
<evidence type="ECO:0000313" key="3">
    <source>
        <dbReference type="Proteomes" id="UP000239007"/>
    </source>
</evidence>
<dbReference type="OrthoDB" id="7059177at2"/>
<keyword evidence="1" id="KW-0732">Signal</keyword>
<dbReference type="EMBL" id="MSCH01000003">
    <property type="protein sequence ID" value="PQJ54554.1"/>
    <property type="molecule type" value="Genomic_DNA"/>
</dbReference>
<feature type="signal peptide" evidence="1">
    <location>
        <begin position="1"/>
        <end position="20"/>
    </location>
</feature>
<evidence type="ECO:0000256" key="1">
    <source>
        <dbReference type="SAM" id="SignalP"/>
    </source>
</evidence>
<proteinExistence type="predicted"/>
<dbReference type="RefSeq" id="WP_105053074.1">
    <property type="nucleotide sequence ID" value="NZ_BMYG01000001.1"/>
</dbReference>
<sequence length="206" mass="23027">MKLRFILVVFSLLVSEFINASEASPTWNHVDLSYKSYSYDDIDDFAPTGLNISASYLVVSKFFITSQHEAVKYQYPAPNKDNTFELSVVTFGVGLKHSITNTTDIWVGTGIASLKVKTSDRIFLNKEESDGIYSEIGIRSMLSSKVEFFGRCQRRTIEAINGNDKSTEYFTFGSRYLLNRSVSLFSSFGTGQDNSSTTSIGLSVKF</sequence>
<evidence type="ECO:0008006" key="4">
    <source>
        <dbReference type="Google" id="ProtNLM"/>
    </source>
</evidence>
<dbReference type="Proteomes" id="UP000239007">
    <property type="component" value="Unassembled WGS sequence"/>
</dbReference>
<protein>
    <recommendedName>
        <fullName evidence="4">Outer membrane protein beta-barrel domain-containing protein</fullName>
    </recommendedName>
</protein>
<name>A0A2S7UX30_9GAMM</name>
<reference evidence="2 3" key="1">
    <citation type="submission" date="2016-12" db="EMBL/GenBank/DDBJ databases">
        <title>Diversity of luminous bacteria.</title>
        <authorList>
            <person name="Yoshizawa S."/>
            <person name="Kogure K."/>
        </authorList>
    </citation>
    <scope>NUCLEOTIDE SEQUENCE [LARGE SCALE GENOMIC DNA]</scope>
    <source>
        <strain evidence="2 3">SA4-48</strain>
    </source>
</reference>
<comment type="caution">
    <text evidence="2">The sequence shown here is derived from an EMBL/GenBank/DDBJ whole genome shotgun (WGS) entry which is preliminary data.</text>
</comment>
<keyword evidence="3" id="KW-1185">Reference proteome</keyword>
<gene>
    <name evidence="2" type="ORF">BTO11_13455</name>
</gene>